<dbReference type="InterPro" id="IPR027417">
    <property type="entry name" value="P-loop_NTPase"/>
</dbReference>
<dbReference type="GO" id="GO:0005737">
    <property type="term" value="C:cytoplasm"/>
    <property type="evidence" value="ECO:0007669"/>
    <property type="project" value="TreeGrafter"/>
</dbReference>
<dbReference type="InterPro" id="IPR005158">
    <property type="entry name" value="BTAD"/>
</dbReference>
<dbReference type="SUPFAM" id="SSF48452">
    <property type="entry name" value="TPR-like"/>
    <property type="match status" value="3"/>
</dbReference>
<dbReference type="InterPro" id="IPR011990">
    <property type="entry name" value="TPR-like_helical_dom_sf"/>
</dbReference>
<dbReference type="SMART" id="SM00028">
    <property type="entry name" value="TPR"/>
    <property type="match status" value="5"/>
</dbReference>
<dbReference type="PANTHER" id="PTHR16305">
    <property type="entry name" value="TESTICULAR SOLUBLE ADENYLYL CYCLASE"/>
    <property type="match status" value="1"/>
</dbReference>
<sequence>MTPAPFWQLHLLGAPRLIRPGGLSVPLDGAALVLLAYLALEGPTTRSRLARLLWPDTPERGARNNLVHLVRRLARTHGDGLVLAGDLLALASEVQVDVHALQQPALHAAGEAPAPGLLLAGTEVDAQEELADWLLIWRERAERLWAERLLNEAQRQEDAGDFAAAGLSTQRLLELSPTSEEAWRRLMRLQYLAGDRGAALTSFERCRAVIQREFGVEPAPETAALAQEIERGAPVAVPAVPARPRLPLAVRRPPRLVGREAEWRQLDDAWAAGQVILLSGEAGVGKSRLAHDFARSRGEVLTLEGRPGDATVPYATTTRSLRRILARTPGLPLEPWTRRCLARLLPELGGPEDPQLDRPDDRLHEAIAYVFRAGLDGVSALVYDDLHLADRASVEATFVLISNHFPLGQPGGVPRLIGTLRPAEVASDTLDLFRRSAAASHHRTLDLAPLRPEAVGQLVGDLDVPELQTQGAALAQFTGGNPLFILETVKHMLASSALDGPLPVTEQASSLIAHRLTRLSAAALAAARAAAVLQSDLQIELVAAVLGAPVLDTAAAWEELEEAQVMVGERFAHDLVQETVLAGLTEAVRRLLNRSAARVLESEGNAAPARIAGHWQVGGDEARAAPWLLRAAEAARRQGRLGEAVAFGEQAAASFEAAGNSDGAFEAATVALRLAAAVAVPGLFHRLGLLLHRLAHTPQQAVRAYEAQLRDLFEQGDWPGLHALAEATLTQATGASDHRLQTVCHEALAAEALLHGDLTAARHHLTQLGTLATTLGDPDLQASVHLGLGRVLSVTHRQTALAEFDRALALYTELNDHTGQVAALARMAWLQQELGRAQLALRLAQQAQDTLTQLDTPSQLLFTAAHAQALAQHALGLWAGALETLNAALTSPVIVRTWWLSILQLDLARLYLTLGAPARSLKELDDLEARGDLVGHDQPRVLLTRAEVLTALGQPEEARALLEAALARPVSHPDPFEQGRLLLALTRVVAPAQALDSATAALTLAHDAKLGGLEVLALTRRAQAHLDLGDGAAALEDSRAALDLSAALTPEEPLGDLLDVYARALEHTGDEAAAEGREQAQAWWQAALAQVPGPFRQEFAARHALTL</sequence>
<dbReference type="InterPro" id="IPR019734">
    <property type="entry name" value="TPR_rpt"/>
</dbReference>
<gene>
    <name evidence="4" type="ORF">GO986_19890</name>
</gene>
<dbReference type="EMBL" id="WQLB01000039">
    <property type="protein sequence ID" value="MVN89005.1"/>
    <property type="molecule type" value="Genomic_DNA"/>
</dbReference>
<keyword evidence="2" id="KW-0067">ATP-binding</keyword>
<dbReference type="GO" id="GO:0004016">
    <property type="term" value="F:adenylate cyclase activity"/>
    <property type="evidence" value="ECO:0007669"/>
    <property type="project" value="TreeGrafter"/>
</dbReference>
<evidence type="ECO:0000313" key="4">
    <source>
        <dbReference type="EMBL" id="MVN89005.1"/>
    </source>
</evidence>
<protein>
    <submittedName>
        <fullName evidence="4">AAA family ATPase</fullName>
    </submittedName>
</protein>
<proteinExistence type="predicted"/>
<comment type="caution">
    <text evidence="4">The sequence shown here is derived from an EMBL/GenBank/DDBJ whole genome shotgun (WGS) entry which is preliminary data.</text>
</comment>
<organism evidence="4 5">
    <name type="scientific">Deinococcus arboris</name>
    <dbReference type="NCBI Taxonomy" id="2682977"/>
    <lineage>
        <taxon>Bacteria</taxon>
        <taxon>Thermotogati</taxon>
        <taxon>Deinococcota</taxon>
        <taxon>Deinococci</taxon>
        <taxon>Deinococcales</taxon>
        <taxon>Deinococcaceae</taxon>
        <taxon>Deinococcus</taxon>
    </lineage>
</organism>
<dbReference type="RefSeq" id="WP_157461266.1">
    <property type="nucleotide sequence ID" value="NZ_WQLB01000039.1"/>
</dbReference>
<dbReference type="Proteomes" id="UP000483286">
    <property type="component" value="Unassembled WGS sequence"/>
</dbReference>
<evidence type="ECO:0000313" key="5">
    <source>
        <dbReference type="Proteomes" id="UP000483286"/>
    </source>
</evidence>
<evidence type="ECO:0000256" key="2">
    <source>
        <dbReference type="ARBA" id="ARBA00022840"/>
    </source>
</evidence>
<dbReference type="Pfam" id="PF03704">
    <property type="entry name" value="BTAD"/>
    <property type="match status" value="1"/>
</dbReference>
<evidence type="ECO:0000259" key="3">
    <source>
        <dbReference type="SMART" id="SM01043"/>
    </source>
</evidence>
<dbReference type="AlphaFoldDB" id="A0A7C9M8Y3"/>
<dbReference type="SMART" id="SM01043">
    <property type="entry name" value="BTAD"/>
    <property type="match status" value="1"/>
</dbReference>
<dbReference type="Gene3D" id="3.40.50.300">
    <property type="entry name" value="P-loop containing nucleotide triphosphate hydrolases"/>
    <property type="match status" value="1"/>
</dbReference>
<keyword evidence="5" id="KW-1185">Reference proteome</keyword>
<dbReference type="SUPFAM" id="SSF52540">
    <property type="entry name" value="P-loop containing nucleoside triphosphate hydrolases"/>
    <property type="match status" value="1"/>
</dbReference>
<dbReference type="PANTHER" id="PTHR16305:SF28">
    <property type="entry name" value="GUANYLATE CYCLASE DOMAIN-CONTAINING PROTEIN"/>
    <property type="match status" value="1"/>
</dbReference>
<keyword evidence="1" id="KW-0547">Nucleotide-binding</keyword>
<reference evidence="4 5" key="1">
    <citation type="submission" date="2019-12" db="EMBL/GenBank/DDBJ databases">
        <title>Deinococcus sp. HMF7620 Genome sequencing and assembly.</title>
        <authorList>
            <person name="Kang H."/>
            <person name="Kim H."/>
            <person name="Joh K."/>
        </authorList>
    </citation>
    <scope>NUCLEOTIDE SEQUENCE [LARGE SCALE GENOMIC DNA]</scope>
    <source>
        <strain evidence="4 5">HMF7620</strain>
    </source>
</reference>
<dbReference type="Gene3D" id="1.25.40.10">
    <property type="entry name" value="Tetratricopeptide repeat domain"/>
    <property type="match status" value="3"/>
</dbReference>
<dbReference type="GO" id="GO:0005524">
    <property type="term" value="F:ATP binding"/>
    <property type="evidence" value="ECO:0007669"/>
    <property type="project" value="UniProtKB-KW"/>
</dbReference>
<evidence type="ECO:0000256" key="1">
    <source>
        <dbReference type="ARBA" id="ARBA00022741"/>
    </source>
</evidence>
<accession>A0A7C9M8Y3</accession>
<feature type="domain" description="Bacterial transcriptional activator" evidence="3">
    <location>
        <begin position="96"/>
        <end position="230"/>
    </location>
</feature>
<name>A0A7C9M8Y3_9DEIO</name>